<name>A0A4Q9JTR6_9BACT</name>
<reference evidence="9 10" key="1">
    <citation type="submission" date="2018-07" db="EMBL/GenBank/DDBJ databases">
        <title>Campylobacter zealandensis sp. nov., isolated from birds and water in New Zealand.</title>
        <authorList>
            <person name="Wilkinson D.A."/>
            <person name="Biggs P.J."/>
            <person name="French N.P."/>
            <person name="Midwinter A.C."/>
        </authorList>
    </citation>
    <scope>NUCLEOTIDE SEQUENCE [LARGE SCALE GENOMIC DNA]</scope>
    <source>
        <strain evidence="9 10">B423b</strain>
    </source>
</reference>
<evidence type="ECO:0000313" key="9">
    <source>
        <dbReference type="EMBL" id="TBR80709.1"/>
    </source>
</evidence>
<dbReference type="RefSeq" id="WP_131186638.1">
    <property type="nucleotide sequence ID" value="NZ_QPGR01000008.1"/>
</dbReference>
<accession>A0A4Q9JTR6</accession>
<comment type="subcellular location">
    <subcellularLocation>
        <location evidence="1">Membrane</location>
        <topology evidence="1">Multi-pass membrane protein</topology>
    </subcellularLocation>
</comment>
<evidence type="ECO:0000256" key="4">
    <source>
        <dbReference type="ARBA" id="ARBA00022989"/>
    </source>
</evidence>
<organism evidence="9 10">
    <name type="scientific">Campylobacter novaezeelandiae</name>
    <dbReference type="NCBI Taxonomy" id="2267891"/>
    <lineage>
        <taxon>Bacteria</taxon>
        <taxon>Pseudomonadati</taxon>
        <taxon>Campylobacterota</taxon>
        <taxon>Epsilonproteobacteria</taxon>
        <taxon>Campylobacterales</taxon>
        <taxon>Campylobacteraceae</taxon>
        <taxon>Campylobacter</taxon>
    </lineage>
</organism>
<feature type="transmembrane region" description="Helical" evidence="7">
    <location>
        <begin position="65"/>
        <end position="84"/>
    </location>
</feature>
<dbReference type="GO" id="GO:0020037">
    <property type="term" value="F:heme binding"/>
    <property type="evidence" value="ECO:0007669"/>
    <property type="project" value="TreeGrafter"/>
</dbReference>
<dbReference type="InterPro" id="IPR013130">
    <property type="entry name" value="Fe3_Rdtase_TM_dom"/>
</dbReference>
<evidence type="ECO:0000256" key="6">
    <source>
        <dbReference type="ARBA" id="ARBA00023136"/>
    </source>
</evidence>
<evidence type="ECO:0000256" key="1">
    <source>
        <dbReference type="ARBA" id="ARBA00004141"/>
    </source>
</evidence>
<dbReference type="PANTHER" id="PTHR36964">
    <property type="entry name" value="PROTEIN-METHIONINE-SULFOXIDE REDUCTASE HEME-BINDING SUBUNIT MSRQ"/>
    <property type="match status" value="1"/>
</dbReference>
<feature type="transmembrane region" description="Helical" evidence="7">
    <location>
        <begin position="33"/>
        <end position="53"/>
    </location>
</feature>
<feature type="transmembrane region" description="Helical" evidence="7">
    <location>
        <begin position="104"/>
        <end position="121"/>
    </location>
</feature>
<gene>
    <name evidence="9" type="ORF">DU473_04990</name>
</gene>
<dbReference type="GO" id="GO:0010181">
    <property type="term" value="F:FMN binding"/>
    <property type="evidence" value="ECO:0007669"/>
    <property type="project" value="TreeGrafter"/>
</dbReference>
<evidence type="ECO:0000259" key="8">
    <source>
        <dbReference type="Pfam" id="PF01794"/>
    </source>
</evidence>
<keyword evidence="5" id="KW-0408">Iron</keyword>
<keyword evidence="4 7" id="KW-1133">Transmembrane helix</keyword>
<keyword evidence="6 7" id="KW-0472">Membrane</keyword>
<dbReference type="Pfam" id="PF01794">
    <property type="entry name" value="Ferric_reduct"/>
    <property type="match status" value="1"/>
</dbReference>
<proteinExistence type="predicted"/>
<dbReference type="OrthoDB" id="5362134at2"/>
<feature type="transmembrane region" description="Helical" evidence="7">
    <location>
        <begin position="154"/>
        <end position="171"/>
    </location>
</feature>
<protein>
    <submittedName>
        <fullName evidence="9">Sulfite oxidase heme-binding subunit YedZ</fullName>
    </submittedName>
</protein>
<dbReference type="Proteomes" id="UP000292583">
    <property type="component" value="Unassembled WGS sequence"/>
</dbReference>
<sequence length="179" mass="21497">MLVYNFVVYILFSISIIYGFYNILNSFDFVKEAYFYTGIFSLIFLNLSLLFSLVKLKNTKDYPKLFGFFSVFWAILHFLNYFIFDRNMQISRLFGDISKRLLESSGFIAFILLILMLLSSFRFFKKIEKIRKLSYLCFLLASYHYFLSPKVPMFWEWSALIVALIYFILAYKRLIIKNK</sequence>
<evidence type="ECO:0000256" key="7">
    <source>
        <dbReference type="SAM" id="Phobius"/>
    </source>
</evidence>
<evidence type="ECO:0000256" key="5">
    <source>
        <dbReference type="ARBA" id="ARBA00023004"/>
    </source>
</evidence>
<dbReference type="InterPro" id="IPR022837">
    <property type="entry name" value="MsrQ-like"/>
</dbReference>
<keyword evidence="3 7" id="KW-0812">Transmembrane</keyword>
<dbReference type="EMBL" id="QPGR01000008">
    <property type="protein sequence ID" value="TBR80709.1"/>
    <property type="molecule type" value="Genomic_DNA"/>
</dbReference>
<feature type="transmembrane region" description="Helical" evidence="7">
    <location>
        <begin position="133"/>
        <end position="148"/>
    </location>
</feature>
<dbReference type="GO" id="GO:0016679">
    <property type="term" value="F:oxidoreductase activity, acting on diphenols and related substances as donors"/>
    <property type="evidence" value="ECO:0007669"/>
    <property type="project" value="TreeGrafter"/>
</dbReference>
<feature type="domain" description="Ferric oxidoreductase" evidence="8">
    <location>
        <begin position="37"/>
        <end position="126"/>
    </location>
</feature>
<dbReference type="GO" id="GO:0005886">
    <property type="term" value="C:plasma membrane"/>
    <property type="evidence" value="ECO:0007669"/>
    <property type="project" value="TreeGrafter"/>
</dbReference>
<dbReference type="AlphaFoldDB" id="A0A4Q9JTR6"/>
<evidence type="ECO:0000313" key="10">
    <source>
        <dbReference type="Proteomes" id="UP000292583"/>
    </source>
</evidence>
<feature type="transmembrane region" description="Helical" evidence="7">
    <location>
        <begin position="7"/>
        <end position="27"/>
    </location>
</feature>
<keyword evidence="10" id="KW-1185">Reference proteome</keyword>
<evidence type="ECO:0000256" key="3">
    <source>
        <dbReference type="ARBA" id="ARBA00022692"/>
    </source>
</evidence>
<evidence type="ECO:0000256" key="2">
    <source>
        <dbReference type="ARBA" id="ARBA00022448"/>
    </source>
</evidence>
<comment type="caution">
    <text evidence="9">The sequence shown here is derived from an EMBL/GenBank/DDBJ whole genome shotgun (WGS) entry which is preliminary data.</text>
</comment>
<dbReference type="PANTHER" id="PTHR36964:SF1">
    <property type="entry name" value="PROTEIN-METHIONINE-SULFOXIDE REDUCTASE HEME-BINDING SUBUNIT MSRQ"/>
    <property type="match status" value="1"/>
</dbReference>
<keyword evidence="2" id="KW-0813">Transport</keyword>